<evidence type="ECO:0000313" key="9">
    <source>
        <dbReference type="EMBL" id="GAH79496.1"/>
    </source>
</evidence>
<evidence type="ECO:0000256" key="2">
    <source>
        <dbReference type="ARBA" id="ARBA00022598"/>
    </source>
</evidence>
<dbReference type="Gene3D" id="3.90.740.10">
    <property type="entry name" value="Valyl/Leucyl/Isoleucyl-tRNA synthetase, editing domain"/>
    <property type="match status" value="1"/>
</dbReference>
<dbReference type="InterPro" id="IPR009008">
    <property type="entry name" value="Val/Leu/Ile-tRNA-synth_edit"/>
</dbReference>
<dbReference type="InterPro" id="IPR025709">
    <property type="entry name" value="Leu_tRNA-synth_edit"/>
</dbReference>
<name>X1IAT4_9ZZZZ</name>
<dbReference type="GO" id="GO:0004832">
    <property type="term" value="F:valine-tRNA ligase activity"/>
    <property type="evidence" value="ECO:0007669"/>
    <property type="project" value="UniProtKB-EC"/>
</dbReference>
<dbReference type="GO" id="GO:0005524">
    <property type="term" value="F:ATP binding"/>
    <property type="evidence" value="ECO:0007669"/>
    <property type="project" value="UniProtKB-KW"/>
</dbReference>
<keyword evidence="3" id="KW-0547">Nucleotide-binding</keyword>
<gene>
    <name evidence="9" type="ORF">S03H2_66289</name>
</gene>
<dbReference type="AlphaFoldDB" id="X1IAT4"/>
<dbReference type="GO" id="GO:0002161">
    <property type="term" value="F:aminoacyl-tRNA deacylase activity"/>
    <property type="evidence" value="ECO:0007669"/>
    <property type="project" value="InterPro"/>
</dbReference>
<dbReference type="GO" id="GO:0005829">
    <property type="term" value="C:cytosol"/>
    <property type="evidence" value="ECO:0007669"/>
    <property type="project" value="TreeGrafter"/>
</dbReference>
<dbReference type="GO" id="GO:0006438">
    <property type="term" value="P:valyl-tRNA aminoacylation"/>
    <property type="evidence" value="ECO:0007669"/>
    <property type="project" value="InterPro"/>
</dbReference>
<feature type="domain" description="Leucyl-tRNA synthetase editing" evidence="8">
    <location>
        <begin position="22"/>
        <end position="87"/>
    </location>
</feature>
<dbReference type="SUPFAM" id="SSF50677">
    <property type="entry name" value="ValRS/IleRS/LeuRS editing domain"/>
    <property type="match status" value="1"/>
</dbReference>
<keyword evidence="5" id="KW-0648">Protein biosynthesis</keyword>
<evidence type="ECO:0000256" key="1">
    <source>
        <dbReference type="ARBA" id="ARBA00013169"/>
    </source>
</evidence>
<protein>
    <recommendedName>
        <fullName evidence="1">valine--tRNA ligase</fullName>
        <ecNumber evidence="1">6.1.1.9</ecNumber>
    </recommendedName>
    <alternativeName>
        <fullName evidence="7">Valyl-tRNA synthetase</fullName>
    </alternativeName>
</protein>
<feature type="non-terminal residue" evidence="9">
    <location>
        <position position="1"/>
    </location>
</feature>
<evidence type="ECO:0000256" key="4">
    <source>
        <dbReference type="ARBA" id="ARBA00022840"/>
    </source>
</evidence>
<dbReference type="PANTHER" id="PTHR11946">
    <property type="entry name" value="VALYL-TRNA SYNTHETASES"/>
    <property type="match status" value="1"/>
</dbReference>
<dbReference type="EMBL" id="BARU01043265">
    <property type="protein sequence ID" value="GAH79496.1"/>
    <property type="molecule type" value="Genomic_DNA"/>
</dbReference>
<evidence type="ECO:0000256" key="7">
    <source>
        <dbReference type="ARBA" id="ARBA00029936"/>
    </source>
</evidence>
<evidence type="ECO:0000259" key="8">
    <source>
        <dbReference type="Pfam" id="PF13603"/>
    </source>
</evidence>
<accession>X1IAT4</accession>
<evidence type="ECO:0000256" key="3">
    <source>
        <dbReference type="ARBA" id="ARBA00022741"/>
    </source>
</evidence>
<dbReference type="InterPro" id="IPR002303">
    <property type="entry name" value="Valyl-tRNA_ligase"/>
</dbReference>
<dbReference type="PANTHER" id="PTHR11946:SF93">
    <property type="entry name" value="VALINE--TRNA LIGASE, CHLOROPLASTIC_MITOCHONDRIAL 2"/>
    <property type="match status" value="1"/>
</dbReference>
<evidence type="ECO:0000256" key="5">
    <source>
        <dbReference type="ARBA" id="ARBA00022917"/>
    </source>
</evidence>
<reference evidence="9" key="1">
    <citation type="journal article" date="2014" name="Front. Microbiol.">
        <title>High frequency of phylogenetically diverse reductive dehalogenase-homologous genes in deep subseafloor sedimentary metagenomes.</title>
        <authorList>
            <person name="Kawai M."/>
            <person name="Futagami T."/>
            <person name="Toyoda A."/>
            <person name="Takaki Y."/>
            <person name="Nishi S."/>
            <person name="Hori S."/>
            <person name="Arai W."/>
            <person name="Tsubouchi T."/>
            <person name="Morono Y."/>
            <person name="Uchiyama I."/>
            <person name="Ito T."/>
            <person name="Fujiyama A."/>
            <person name="Inagaki F."/>
            <person name="Takami H."/>
        </authorList>
    </citation>
    <scope>NUCLEOTIDE SEQUENCE</scope>
    <source>
        <strain evidence="9">Expedition CK06-06</strain>
    </source>
</reference>
<keyword evidence="2" id="KW-0436">Ligase</keyword>
<keyword evidence="4" id="KW-0067">ATP-binding</keyword>
<organism evidence="9">
    <name type="scientific">marine sediment metagenome</name>
    <dbReference type="NCBI Taxonomy" id="412755"/>
    <lineage>
        <taxon>unclassified sequences</taxon>
        <taxon>metagenomes</taxon>
        <taxon>ecological metagenomes</taxon>
    </lineage>
</organism>
<keyword evidence="6" id="KW-0030">Aminoacyl-tRNA synthetase</keyword>
<comment type="caution">
    <text evidence="9">The sequence shown here is derived from an EMBL/GenBank/DDBJ whole genome shotgun (WGS) entry which is preliminary data.</text>
</comment>
<sequence>ETMLGDTAVAVNPKDKRYRDKVGRKVLLPLAERAIPVIADGGVDPKFGTGAVKVTPAHDPNDYEISQRHSLEVLLVIDTRGNMNRQAGEKYAGTTREECREMVLADLKKQGLLEKEEDSGRYPFMHIFYHEWTGMEGDF</sequence>
<dbReference type="Pfam" id="PF13603">
    <property type="entry name" value="tRNA-synt_1_2"/>
    <property type="match status" value="1"/>
</dbReference>
<evidence type="ECO:0000256" key="6">
    <source>
        <dbReference type="ARBA" id="ARBA00023146"/>
    </source>
</evidence>
<proteinExistence type="predicted"/>
<dbReference type="EC" id="6.1.1.9" evidence="1"/>